<name>A0A0C3DHM5_9AGAM</name>
<dbReference type="AlphaFoldDB" id="A0A0C3DHM5"/>
<keyword evidence="3" id="KW-1185">Reference proteome</keyword>
<dbReference type="Proteomes" id="UP000053989">
    <property type="component" value="Unassembled WGS sequence"/>
</dbReference>
<dbReference type="InParanoid" id="A0A0C3DHM5"/>
<dbReference type="STRING" id="1036808.A0A0C3DHM5"/>
<dbReference type="OrthoDB" id="3265515at2759"/>
<accession>A0A0C3DHM5</accession>
<gene>
    <name evidence="2" type="ORF">SCLCIDRAFT_30270</name>
</gene>
<proteinExistence type="predicted"/>
<reference evidence="2 3" key="1">
    <citation type="submission" date="2014-04" db="EMBL/GenBank/DDBJ databases">
        <authorList>
            <consortium name="DOE Joint Genome Institute"/>
            <person name="Kuo A."/>
            <person name="Kohler A."/>
            <person name="Nagy L.G."/>
            <person name="Floudas D."/>
            <person name="Copeland A."/>
            <person name="Barry K.W."/>
            <person name="Cichocki N."/>
            <person name="Veneault-Fourrey C."/>
            <person name="LaButti K."/>
            <person name="Lindquist E.A."/>
            <person name="Lipzen A."/>
            <person name="Lundell T."/>
            <person name="Morin E."/>
            <person name="Murat C."/>
            <person name="Sun H."/>
            <person name="Tunlid A."/>
            <person name="Henrissat B."/>
            <person name="Grigoriev I.V."/>
            <person name="Hibbett D.S."/>
            <person name="Martin F."/>
            <person name="Nordberg H.P."/>
            <person name="Cantor M.N."/>
            <person name="Hua S.X."/>
        </authorList>
    </citation>
    <scope>NUCLEOTIDE SEQUENCE [LARGE SCALE GENOMIC DNA]</scope>
    <source>
        <strain evidence="2 3">Foug A</strain>
    </source>
</reference>
<feature type="compositionally biased region" description="Pro residues" evidence="1">
    <location>
        <begin position="237"/>
        <end position="246"/>
    </location>
</feature>
<feature type="region of interest" description="Disordered" evidence="1">
    <location>
        <begin position="218"/>
        <end position="246"/>
    </location>
</feature>
<evidence type="ECO:0000313" key="2">
    <source>
        <dbReference type="EMBL" id="KIM55556.1"/>
    </source>
</evidence>
<feature type="compositionally biased region" description="Polar residues" evidence="1">
    <location>
        <begin position="218"/>
        <end position="229"/>
    </location>
</feature>
<dbReference type="EMBL" id="KN822132">
    <property type="protein sequence ID" value="KIM55556.1"/>
    <property type="molecule type" value="Genomic_DNA"/>
</dbReference>
<organism evidence="2 3">
    <name type="scientific">Scleroderma citrinum Foug A</name>
    <dbReference type="NCBI Taxonomy" id="1036808"/>
    <lineage>
        <taxon>Eukaryota</taxon>
        <taxon>Fungi</taxon>
        <taxon>Dikarya</taxon>
        <taxon>Basidiomycota</taxon>
        <taxon>Agaricomycotina</taxon>
        <taxon>Agaricomycetes</taxon>
        <taxon>Agaricomycetidae</taxon>
        <taxon>Boletales</taxon>
        <taxon>Sclerodermatineae</taxon>
        <taxon>Sclerodermataceae</taxon>
        <taxon>Scleroderma</taxon>
    </lineage>
</organism>
<dbReference type="InterPro" id="IPR012337">
    <property type="entry name" value="RNaseH-like_sf"/>
</dbReference>
<dbReference type="HOGENOM" id="CLU_1129645_0_0_1"/>
<dbReference type="GO" id="GO:0003676">
    <property type="term" value="F:nucleic acid binding"/>
    <property type="evidence" value="ECO:0007669"/>
    <property type="project" value="InterPro"/>
</dbReference>
<protein>
    <submittedName>
        <fullName evidence="2">Uncharacterized protein</fullName>
    </submittedName>
</protein>
<dbReference type="Gene3D" id="3.30.420.10">
    <property type="entry name" value="Ribonuclease H-like superfamily/Ribonuclease H"/>
    <property type="match status" value="1"/>
</dbReference>
<dbReference type="SUPFAM" id="SSF53098">
    <property type="entry name" value="Ribonuclease H-like"/>
    <property type="match status" value="1"/>
</dbReference>
<dbReference type="InterPro" id="IPR036397">
    <property type="entry name" value="RNaseH_sf"/>
</dbReference>
<evidence type="ECO:0000256" key="1">
    <source>
        <dbReference type="SAM" id="MobiDB-lite"/>
    </source>
</evidence>
<sequence>MTTTQQPQPHDRLHHCDLGHHDNPSTLHFLVKAFGTHPKSTEEILPLHHSPKWTPNVTTLIADKKEEAIRDAERADEETQIFTDRSGYQGGIGAAAVLRRRGKLEKVLHFHLGSDKHYTVSTSVYMGVDNQAAILATTSSYSSSSHSLTNMFIDSLKGMLNKHDLPHLAIRWVPGHANIAGNKSVDREAKKAAKGDSSPVEQLPAALRKCGAPAILSIQQSHNNTNAESASDDSTPPCCPTSSPPS</sequence>
<evidence type="ECO:0000313" key="3">
    <source>
        <dbReference type="Proteomes" id="UP000053989"/>
    </source>
</evidence>
<reference evidence="3" key="2">
    <citation type="submission" date="2015-01" db="EMBL/GenBank/DDBJ databases">
        <title>Evolutionary Origins and Diversification of the Mycorrhizal Mutualists.</title>
        <authorList>
            <consortium name="DOE Joint Genome Institute"/>
            <consortium name="Mycorrhizal Genomics Consortium"/>
            <person name="Kohler A."/>
            <person name="Kuo A."/>
            <person name="Nagy L.G."/>
            <person name="Floudas D."/>
            <person name="Copeland A."/>
            <person name="Barry K.W."/>
            <person name="Cichocki N."/>
            <person name="Veneault-Fourrey C."/>
            <person name="LaButti K."/>
            <person name="Lindquist E.A."/>
            <person name="Lipzen A."/>
            <person name="Lundell T."/>
            <person name="Morin E."/>
            <person name="Murat C."/>
            <person name="Riley R."/>
            <person name="Ohm R."/>
            <person name="Sun H."/>
            <person name="Tunlid A."/>
            <person name="Henrissat B."/>
            <person name="Grigoriev I.V."/>
            <person name="Hibbett D.S."/>
            <person name="Martin F."/>
        </authorList>
    </citation>
    <scope>NUCLEOTIDE SEQUENCE [LARGE SCALE GENOMIC DNA]</scope>
    <source>
        <strain evidence="3">Foug A</strain>
    </source>
</reference>